<feature type="compositionally biased region" description="Basic and acidic residues" evidence="7">
    <location>
        <begin position="376"/>
        <end position="393"/>
    </location>
</feature>
<feature type="domain" description="Exonuclease" evidence="8">
    <location>
        <begin position="210"/>
        <end position="445"/>
    </location>
</feature>
<dbReference type="PANTHER" id="PTHR12801:SF45">
    <property type="entry name" value="RNA EXONUCLEASE 4"/>
    <property type="match status" value="1"/>
</dbReference>
<keyword evidence="4" id="KW-0269">Exonuclease</keyword>
<evidence type="ECO:0000256" key="4">
    <source>
        <dbReference type="ARBA" id="ARBA00022839"/>
    </source>
</evidence>
<dbReference type="SUPFAM" id="SSF53098">
    <property type="entry name" value="Ribonuclease H-like"/>
    <property type="match status" value="1"/>
</dbReference>
<organism evidence="9 10">
    <name type="scientific">Glomerella acutata</name>
    <name type="common">Colletotrichum acutatum</name>
    <dbReference type="NCBI Taxonomy" id="27357"/>
    <lineage>
        <taxon>Eukaryota</taxon>
        <taxon>Fungi</taxon>
        <taxon>Dikarya</taxon>
        <taxon>Ascomycota</taxon>
        <taxon>Pezizomycotina</taxon>
        <taxon>Sordariomycetes</taxon>
        <taxon>Hypocreomycetidae</taxon>
        <taxon>Glomerellales</taxon>
        <taxon>Glomerellaceae</taxon>
        <taxon>Colletotrichum</taxon>
        <taxon>Colletotrichum acutatum species complex</taxon>
    </lineage>
</organism>
<dbReference type="GO" id="GO:0000027">
    <property type="term" value="P:ribosomal large subunit assembly"/>
    <property type="evidence" value="ECO:0007669"/>
    <property type="project" value="TreeGrafter"/>
</dbReference>
<keyword evidence="10" id="KW-1185">Reference proteome</keyword>
<dbReference type="CDD" id="cd06137">
    <property type="entry name" value="DEDDh_RNase"/>
    <property type="match status" value="1"/>
</dbReference>
<dbReference type="GO" id="GO:0004527">
    <property type="term" value="F:exonuclease activity"/>
    <property type="evidence" value="ECO:0007669"/>
    <property type="project" value="UniProtKB-KW"/>
</dbReference>
<evidence type="ECO:0000256" key="5">
    <source>
        <dbReference type="ARBA" id="ARBA00025599"/>
    </source>
</evidence>
<feature type="coiled-coil region" evidence="6">
    <location>
        <begin position="328"/>
        <end position="357"/>
    </location>
</feature>
<dbReference type="RefSeq" id="XP_060365237.1">
    <property type="nucleotide sequence ID" value="XM_060512171.1"/>
</dbReference>
<keyword evidence="1" id="KW-0698">rRNA processing</keyword>
<evidence type="ECO:0000313" key="10">
    <source>
        <dbReference type="Proteomes" id="UP001244207"/>
    </source>
</evidence>
<dbReference type="GO" id="GO:0006364">
    <property type="term" value="P:rRNA processing"/>
    <property type="evidence" value="ECO:0007669"/>
    <property type="project" value="UniProtKB-KW"/>
</dbReference>
<dbReference type="InterPro" id="IPR012337">
    <property type="entry name" value="RNaseH-like_sf"/>
</dbReference>
<evidence type="ECO:0000256" key="6">
    <source>
        <dbReference type="SAM" id="Coils"/>
    </source>
</evidence>
<evidence type="ECO:0000256" key="3">
    <source>
        <dbReference type="ARBA" id="ARBA00022801"/>
    </source>
</evidence>
<dbReference type="GO" id="GO:0003676">
    <property type="term" value="F:nucleic acid binding"/>
    <property type="evidence" value="ECO:0007669"/>
    <property type="project" value="InterPro"/>
</dbReference>
<dbReference type="EMBL" id="JAHMHS010000044">
    <property type="protein sequence ID" value="KAK1725182.1"/>
    <property type="molecule type" value="Genomic_DNA"/>
</dbReference>
<dbReference type="InterPro" id="IPR047021">
    <property type="entry name" value="REXO1/3/4-like"/>
</dbReference>
<evidence type="ECO:0000256" key="2">
    <source>
        <dbReference type="ARBA" id="ARBA00022722"/>
    </source>
</evidence>
<evidence type="ECO:0000259" key="8">
    <source>
        <dbReference type="SMART" id="SM00479"/>
    </source>
</evidence>
<comment type="function">
    <text evidence="5">Exoribonuclease involved in ribosome biosynthesis. Involved in the processing of ITS1, the internal transcribed spacer localized between the 18S and 5.8S rRNAs.</text>
</comment>
<accession>A0AAD8ULT1</accession>
<dbReference type="GeneID" id="85396069"/>
<dbReference type="Proteomes" id="UP001244207">
    <property type="component" value="Unassembled WGS sequence"/>
</dbReference>
<comment type="caution">
    <text evidence="9">The sequence shown here is derived from an EMBL/GenBank/DDBJ whole genome shotgun (WGS) entry which is preliminary data.</text>
</comment>
<dbReference type="GO" id="GO:0005634">
    <property type="term" value="C:nucleus"/>
    <property type="evidence" value="ECO:0007669"/>
    <property type="project" value="TreeGrafter"/>
</dbReference>
<dbReference type="InterPro" id="IPR036397">
    <property type="entry name" value="RNaseH_sf"/>
</dbReference>
<dbReference type="PANTHER" id="PTHR12801">
    <property type="entry name" value="RNA EXONUCLEASE REXO1 / RECO3 FAMILY MEMBER-RELATED"/>
    <property type="match status" value="1"/>
</dbReference>
<proteinExistence type="predicted"/>
<feature type="compositionally biased region" description="Polar residues" evidence="7">
    <location>
        <begin position="93"/>
        <end position="118"/>
    </location>
</feature>
<protein>
    <recommendedName>
        <fullName evidence="8">Exonuclease domain-containing protein</fullName>
    </recommendedName>
</protein>
<gene>
    <name evidence="9" type="ORF">BDZ83DRAFT_719411</name>
</gene>
<reference evidence="9" key="1">
    <citation type="submission" date="2021-12" db="EMBL/GenBank/DDBJ databases">
        <title>Comparative genomics, transcriptomics and evolutionary studies reveal genomic signatures of adaptation to plant cell wall in hemibiotrophic fungi.</title>
        <authorList>
            <consortium name="DOE Joint Genome Institute"/>
            <person name="Baroncelli R."/>
            <person name="Diaz J.F."/>
            <person name="Benocci T."/>
            <person name="Peng M."/>
            <person name="Battaglia E."/>
            <person name="Haridas S."/>
            <person name="Andreopoulos W."/>
            <person name="Labutti K."/>
            <person name="Pangilinan J."/>
            <person name="Floch G.L."/>
            <person name="Makela M.R."/>
            <person name="Henrissat B."/>
            <person name="Grigoriev I.V."/>
            <person name="Crouch J.A."/>
            <person name="De Vries R.P."/>
            <person name="Sukno S.A."/>
            <person name="Thon M.R."/>
        </authorList>
    </citation>
    <scope>NUCLEOTIDE SEQUENCE</scope>
    <source>
        <strain evidence="9">CBS 112980</strain>
    </source>
</reference>
<dbReference type="Gene3D" id="3.30.420.10">
    <property type="entry name" value="Ribonuclease H-like superfamily/Ribonuclease H"/>
    <property type="match status" value="1"/>
</dbReference>
<dbReference type="InterPro" id="IPR013520">
    <property type="entry name" value="Ribonucl_H"/>
</dbReference>
<name>A0AAD8ULT1_GLOAC</name>
<dbReference type="AlphaFoldDB" id="A0AAD8ULT1"/>
<feature type="region of interest" description="Disordered" evidence="7">
    <location>
        <begin position="68"/>
        <end position="132"/>
    </location>
</feature>
<evidence type="ECO:0000256" key="7">
    <source>
        <dbReference type="SAM" id="MobiDB-lite"/>
    </source>
</evidence>
<evidence type="ECO:0000256" key="1">
    <source>
        <dbReference type="ARBA" id="ARBA00022552"/>
    </source>
</evidence>
<dbReference type="SMART" id="SM00479">
    <property type="entry name" value="EXOIII"/>
    <property type="match status" value="1"/>
</dbReference>
<sequence>MAFYQQPQNPYGSVVIEPTQSYLYHLRSMAHRKDILIKSGFILKPLSERDIDDKKRCRRCNLRCEPHAAPHRRHRDTDSKAGSNNRNKFKSNGKGSQADAKSSSVQPKTKTFTRSSSMADEEPEGAKGDEKPAKPVLKCQYHTGRVINMRWNCCRVHVSEPGCTYAPEHIVRNYPSGEIHDRHQFHKTPTHALLDLGIDTVPSAQRAPRRAVAMDCEMGVAYDGESELIRVTLVDYFTSEILLDSLVYPQVRMAHYNTRFSGVSRQDMQAARSKGKCITGGLANVRAAVWEWVSAETIVIRHAVHNDLASLRWIHPKVVDSLILATNVRAECDRLEAEEEERANMEAERVAAEAAAEAVAEGGVKLEEEDLISFDKPESLGKTEERGGLAEKKPQKRKAGGLSLKALTSEMLGREIQKGRVGHDSLEDALASRDLVHCFVVKKLAESVQDGGPITPGFW</sequence>
<keyword evidence="6" id="KW-0175">Coiled coil</keyword>
<keyword evidence="2" id="KW-0540">Nuclease</keyword>
<feature type="region of interest" description="Disordered" evidence="7">
    <location>
        <begin position="376"/>
        <end position="400"/>
    </location>
</feature>
<keyword evidence="3" id="KW-0378">Hydrolase</keyword>
<evidence type="ECO:0000313" key="9">
    <source>
        <dbReference type="EMBL" id="KAK1725182.1"/>
    </source>
</evidence>